<dbReference type="InterPro" id="IPR051804">
    <property type="entry name" value="Carb_Metab_Reg_Kinase/Isom"/>
</dbReference>
<evidence type="ECO:0000313" key="9">
    <source>
        <dbReference type="Proteomes" id="UP000005926"/>
    </source>
</evidence>
<evidence type="ECO:0000256" key="3">
    <source>
        <dbReference type="PIRNR" id="PIRNR036894"/>
    </source>
</evidence>
<keyword evidence="3 8" id="KW-0413">Isomerase</keyword>
<name>C8NDX0_9LACT</name>
<comment type="similarity">
    <text evidence="3">Belongs to the mannose-6-phosphate isomerase type 1 family.</text>
</comment>
<feature type="active site" evidence="5">
    <location>
        <position position="192"/>
    </location>
</feature>
<dbReference type="CDD" id="cd07010">
    <property type="entry name" value="cupin_PMI_type_I_N_bac"/>
    <property type="match status" value="1"/>
</dbReference>
<evidence type="ECO:0000313" key="8">
    <source>
        <dbReference type="EMBL" id="EEW38122.1"/>
    </source>
</evidence>
<protein>
    <recommendedName>
        <fullName evidence="3">Mannose-6-phosphate isomerase</fullName>
        <ecNumber evidence="3">5.3.1.8</ecNumber>
    </recommendedName>
</protein>
<dbReference type="GO" id="GO:0005975">
    <property type="term" value="P:carbohydrate metabolic process"/>
    <property type="evidence" value="ECO:0007669"/>
    <property type="project" value="UniProtKB-UniRule"/>
</dbReference>
<dbReference type="EMBL" id="ACKZ01000007">
    <property type="protein sequence ID" value="EEW38122.1"/>
    <property type="molecule type" value="Genomic_DNA"/>
</dbReference>
<keyword evidence="1 3" id="KW-0479">Metal-binding</keyword>
<proteinExistence type="inferred from homology"/>
<keyword evidence="2 3" id="KW-0862">Zinc</keyword>
<evidence type="ECO:0000256" key="4">
    <source>
        <dbReference type="PIRSR" id="PIRSR036894-1"/>
    </source>
</evidence>
<dbReference type="eggNOG" id="COG1482">
    <property type="taxonomic scope" value="Bacteria"/>
</dbReference>
<dbReference type="GO" id="GO:0004476">
    <property type="term" value="F:mannose-6-phosphate isomerase activity"/>
    <property type="evidence" value="ECO:0007669"/>
    <property type="project" value="UniProtKB-UniRule"/>
</dbReference>
<dbReference type="HOGENOM" id="CLU_020529_0_0_9"/>
<evidence type="ECO:0000256" key="5">
    <source>
        <dbReference type="PIRSR" id="PIRSR036894-2"/>
    </source>
</evidence>
<feature type="domain" description="Mannose-6-phosphate isomerase cupin" evidence="7">
    <location>
        <begin position="238"/>
        <end position="314"/>
    </location>
</feature>
<gene>
    <name evidence="8" type="primary">manA</name>
    <name evidence="8" type="ORF">HMPREF0444_0115</name>
</gene>
<dbReference type="STRING" id="638301.HMPREF0444_0115"/>
<dbReference type="InterPro" id="IPR049071">
    <property type="entry name" value="MPI_cupin_dom"/>
</dbReference>
<dbReference type="Pfam" id="PF20511">
    <property type="entry name" value="PMI_typeI_cat"/>
    <property type="match status" value="1"/>
</dbReference>
<dbReference type="PANTHER" id="PTHR42742:SF3">
    <property type="entry name" value="FRUCTOKINASE"/>
    <property type="match status" value="1"/>
</dbReference>
<reference evidence="8 9" key="1">
    <citation type="submission" date="2009-08" db="EMBL/GenBank/DDBJ databases">
        <authorList>
            <person name="Muzny D."/>
            <person name="Qin X."/>
            <person name="Deng J."/>
            <person name="Jiang H."/>
            <person name="Liu Y."/>
            <person name="Qu J."/>
            <person name="Song X.-Z."/>
            <person name="Zhang L."/>
            <person name="Thornton R."/>
            <person name="Coyle M."/>
            <person name="Francisco L."/>
            <person name="Jackson L."/>
            <person name="Javaid M."/>
            <person name="Korchina V."/>
            <person name="Kovar C."/>
            <person name="Mata R."/>
            <person name="Mathew T."/>
            <person name="Ngo R."/>
            <person name="Nguyen L."/>
            <person name="Nguyen N."/>
            <person name="Okwuonu G."/>
            <person name="Ongeri F."/>
            <person name="Pham C."/>
            <person name="Simmons D."/>
            <person name="Wilczek-Boney K."/>
            <person name="Hale W."/>
            <person name="Jakkamsetti A."/>
            <person name="Pham P."/>
            <person name="Ruth R."/>
            <person name="San Lucas F."/>
            <person name="Warren J."/>
            <person name="Zhang J."/>
            <person name="Zhao Z."/>
            <person name="Zhou C."/>
            <person name="Zhu D."/>
            <person name="Lee S."/>
            <person name="Bess C."/>
            <person name="Blankenburg K."/>
            <person name="Forbes L."/>
            <person name="Fu Q."/>
            <person name="Gubbala S."/>
            <person name="Hirani K."/>
            <person name="Jayaseelan J.C."/>
            <person name="Lara F."/>
            <person name="Munidasa M."/>
            <person name="Palculict T."/>
            <person name="Patil S."/>
            <person name="Pu L.-L."/>
            <person name="Saada N."/>
            <person name="Tang L."/>
            <person name="Weissenberger G."/>
            <person name="Zhu Y."/>
            <person name="Hemphill L."/>
            <person name="Shang Y."/>
            <person name="Youmans B."/>
            <person name="Ayvaz T."/>
            <person name="Ross M."/>
            <person name="Santibanez J."/>
            <person name="Aqrawi P."/>
            <person name="Gross S."/>
            <person name="Joshi V."/>
            <person name="Fowler G."/>
            <person name="Nazareth L."/>
            <person name="Reid J."/>
            <person name="Worley K."/>
            <person name="Petrosino J."/>
            <person name="Highlander S."/>
            <person name="Gibbs R."/>
        </authorList>
    </citation>
    <scope>NUCLEOTIDE SEQUENCE [LARGE SCALE GENOMIC DNA]</scope>
    <source>
        <strain evidence="8 9">ATCC 49175</strain>
    </source>
</reference>
<dbReference type="PIRSF" id="PIRSF036894">
    <property type="entry name" value="PMI_Firm_short"/>
    <property type="match status" value="1"/>
</dbReference>
<feature type="binding site" evidence="4">
    <location>
        <position position="115"/>
    </location>
    <ligand>
        <name>Zn(2+)</name>
        <dbReference type="ChEBI" id="CHEBI:29105"/>
    </ligand>
</feature>
<accession>C8NDX0</accession>
<dbReference type="SUPFAM" id="SSF51182">
    <property type="entry name" value="RmlC-like cupins"/>
    <property type="match status" value="1"/>
</dbReference>
<comment type="cofactor">
    <cofactor evidence="4">
        <name>Zn(2+)</name>
        <dbReference type="ChEBI" id="CHEBI:29105"/>
    </cofactor>
    <text evidence="4">Binds 1 zinc ion per subunit.</text>
</comment>
<organism evidence="8 9">
    <name type="scientific">Granulicatella adiacens ATCC 49175</name>
    <dbReference type="NCBI Taxonomy" id="638301"/>
    <lineage>
        <taxon>Bacteria</taxon>
        <taxon>Bacillati</taxon>
        <taxon>Bacillota</taxon>
        <taxon>Bacilli</taxon>
        <taxon>Lactobacillales</taxon>
        <taxon>Carnobacteriaceae</taxon>
        <taxon>Granulicatella</taxon>
    </lineage>
</organism>
<dbReference type="Gene3D" id="2.60.120.10">
    <property type="entry name" value="Jelly Rolls"/>
    <property type="match status" value="2"/>
</dbReference>
<dbReference type="InterPro" id="IPR014628">
    <property type="entry name" value="Man6P_isomerase_Firm_short"/>
</dbReference>
<evidence type="ECO:0000256" key="1">
    <source>
        <dbReference type="ARBA" id="ARBA00022723"/>
    </source>
</evidence>
<evidence type="ECO:0000256" key="2">
    <source>
        <dbReference type="ARBA" id="ARBA00022833"/>
    </source>
</evidence>
<dbReference type="Pfam" id="PF21621">
    <property type="entry name" value="MPI_cupin_dom"/>
    <property type="match status" value="1"/>
</dbReference>
<comment type="catalytic activity">
    <reaction evidence="3">
        <text>D-mannose 6-phosphate = D-fructose 6-phosphate</text>
        <dbReference type="Rhea" id="RHEA:12356"/>
        <dbReference type="ChEBI" id="CHEBI:58735"/>
        <dbReference type="ChEBI" id="CHEBI:61527"/>
        <dbReference type="EC" id="5.3.1.8"/>
    </reaction>
</comment>
<sequence>MTKPIFLNAVLQEKIWGGTKLNSLFNFTLPSEKTGEAWIISAHPNGISTIKSPAEYAGQGLDELYKTHPELFNGQQLASFPLLIKLLDASDDLSIQVHPDDEYALEHEGEYGKNECWYVVQAEPGAKIVYGHTAMTPEEFAEKIDNEAWGDLFTEVPVKAGDFFDVPSGTIHAIGGGIVILETQQNSDTTYRVYDYKRTDDTGNPRPLHIQQTKDVTTIPHSVPTTNQQVVTTDKGTRTTFVENKFFTVWKYDIDGDYSDALSSTYHLVTVLDGKGTLTVDGTQYPIQKADSFILPSGTPTLQINGSVQLIVSQSNQ</sequence>
<keyword evidence="9" id="KW-1185">Reference proteome</keyword>
<comment type="caution">
    <text evidence="8">The sequence shown here is derived from an EMBL/GenBank/DDBJ whole genome shotgun (WGS) entry which is preliminary data.</text>
</comment>
<feature type="domain" description="Phosphomannose isomerase type I catalytic" evidence="6">
    <location>
        <begin position="6"/>
        <end position="104"/>
    </location>
</feature>
<evidence type="ECO:0000259" key="7">
    <source>
        <dbReference type="Pfam" id="PF21621"/>
    </source>
</evidence>
<dbReference type="GeneID" id="78411618"/>
<dbReference type="RefSeq" id="WP_005605031.1">
    <property type="nucleotide sequence ID" value="NZ_CP102283.1"/>
</dbReference>
<dbReference type="InterPro" id="IPR046457">
    <property type="entry name" value="PMI_typeI_cat"/>
</dbReference>
<feature type="binding site" evidence="4">
    <location>
        <position position="172"/>
    </location>
    <ligand>
        <name>Zn(2+)</name>
        <dbReference type="ChEBI" id="CHEBI:29105"/>
    </ligand>
</feature>
<feature type="binding site" evidence="4">
    <location>
        <position position="98"/>
    </location>
    <ligand>
        <name>Zn(2+)</name>
        <dbReference type="ChEBI" id="CHEBI:29105"/>
    </ligand>
</feature>
<dbReference type="EC" id="5.3.1.8" evidence="3"/>
<evidence type="ECO:0000259" key="6">
    <source>
        <dbReference type="Pfam" id="PF20511"/>
    </source>
</evidence>
<dbReference type="AlphaFoldDB" id="C8NDX0"/>
<dbReference type="GO" id="GO:0008270">
    <property type="term" value="F:zinc ion binding"/>
    <property type="evidence" value="ECO:0007669"/>
    <property type="project" value="UniProtKB-UniRule"/>
</dbReference>
<dbReference type="InterPro" id="IPR011051">
    <property type="entry name" value="RmlC_Cupin_sf"/>
</dbReference>
<dbReference type="InterPro" id="IPR014710">
    <property type="entry name" value="RmlC-like_jellyroll"/>
</dbReference>
<dbReference type="PANTHER" id="PTHR42742">
    <property type="entry name" value="TRANSCRIPTIONAL REPRESSOR MPRA"/>
    <property type="match status" value="1"/>
</dbReference>
<dbReference type="Proteomes" id="UP000005926">
    <property type="component" value="Unassembled WGS sequence"/>
</dbReference>